<evidence type="ECO:0000313" key="8">
    <source>
        <dbReference type="EMBL" id="NBC68809.1"/>
    </source>
</evidence>
<dbReference type="OrthoDB" id="9762066at2"/>
<accession>A0A7X5C0W6</accession>
<dbReference type="InterPro" id="IPR006103">
    <property type="entry name" value="Glyco_hydro_2_cat"/>
</dbReference>
<evidence type="ECO:0000256" key="4">
    <source>
        <dbReference type="ARBA" id="ARBA00022801"/>
    </source>
</evidence>
<dbReference type="SUPFAM" id="SSF49785">
    <property type="entry name" value="Galactose-binding domain-like"/>
    <property type="match status" value="1"/>
</dbReference>
<dbReference type="GO" id="GO:0005975">
    <property type="term" value="P:carbohydrate metabolic process"/>
    <property type="evidence" value="ECO:0007669"/>
    <property type="project" value="InterPro"/>
</dbReference>
<dbReference type="InterPro" id="IPR006101">
    <property type="entry name" value="Glyco_hydro_2"/>
</dbReference>
<evidence type="ECO:0000259" key="7">
    <source>
        <dbReference type="Pfam" id="PF02836"/>
    </source>
</evidence>
<evidence type="ECO:0000256" key="2">
    <source>
        <dbReference type="ARBA" id="ARBA00012761"/>
    </source>
</evidence>
<dbReference type="Gene3D" id="3.20.20.80">
    <property type="entry name" value="Glycosidases"/>
    <property type="match status" value="1"/>
</dbReference>
<dbReference type="RefSeq" id="WP_161695988.1">
    <property type="nucleotide sequence ID" value="NZ_JAAAMU010000003.1"/>
</dbReference>
<dbReference type="SUPFAM" id="SSF51445">
    <property type="entry name" value="(Trans)glycosidases"/>
    <property type="match status" value="1"/>
</dbReference>
<dbReference type="InterPro" id="IPR008979">
    <property type="entry name" value="Galactose-bd-like_sf"/>
</dbReference>
<gene>
    <name evidence="8" type="ORF">GT003_07405</name>
</gene>
<dbReference type="GO" id="GO:0019391">
    <property type="term" value="P:glucuronoside catabolic process"/>
    <property type="evidence" value="ECO:0007669"/>
    <property type="project" value="TreeGrafter"/>
</dbReference>
<reference evidence="8 9" key="1">
    <citation type="submission" date="2020-01" db="EMBL/GenBank/DDBJ databases">
        <title>Paenibacillus soybeanensis sp. nov. isolated from the nodules of soybean (Glycine max(L.) Merr).</title>
        <authorList>
            <person name="Wang H."/>
        </authorList>
    </citation>
    <scope>NUCLEOTIDE SEQUENCE [LARGE SCALE GENOMIC DNA]</scope>
    <source>
        <strain evidence="8 9">DSM 23054</strain>
    </source>
</reference>
<dbReference type="InterPro" id="IPR023230">
    <property type="entry name" value="Glyco_hydro_2_CS"/>
</dbReference>
<dbReference type="InterPro" id="IPR036156">
    <property type="entry name" value="Beta-gal/glucu_dom_sf"/>
</dbReference>
<evidence type="ECO:0000256" key="3">
    <source>
        <dbReference type="ARBA" id="ARBA00016205"/>
    </source>
</evidence>
<dbReference type="Proteomes" id="UP000558113">
    <property type="component" value="Unassembled WGS sequence"/>
</dbReference>
<dbReference type="Gene3D" id="2.60.120.260">
    <property type="entry name" value="Galactose-binding domain-like"/>
    <property type="match status" value="1"/>
</dbReference>
<dbReference type="EC" id="3.2.1.31" evidence="2"/>
<comment type="similarity">
    <text evidence="1">Belongs to the glycosyl hydrolase 2 family.</text>
</comment>
<keyword evidence="5" id="KW-0326">Glycosidase</keyword>
<comment type="caution">
    <text evidence="8">The sequence shown here is derived from an EMBL/GenBank/DDBJ whole genome shotgun (WGS) entry which is preliminary data.</text>
</comment>
<evidence type="ECO:0000259" key="6">
    <source>
        <dbReference type="Pfam" id="PF00703"/>
    </source>
</evidence>
<dbReference type="InterPro" id="IPR013783">
    <property type="entry name" value="Ig-like_fold"/>
</dbReference>
<keyword evidence="4" id="KW-0378">Hydrolase</keyword>
<dbReference type="PANTHER" id="PTHR10066">
    <property type="entry name" value="BETA-GLUCURONIDASE"/>
    <property type="match status" value="1"/>
</dbReference>
<dbReference type="EMBL" id="JAAAMU010000003">
    <property type="protein sequence ID" value="NBC68809.1"/>
    <property type="molecule type" value="Genomic_DNA"/>
</dbReference>
<dbReference type="PANTHER" id="PTHR10066:SF67">
    <property type="entry name" value="BETA-GLUCURONIDASE"/>
    <property type="match status" value="1"/>
</dbReference>
<protein>
    <recommendedName>
        <fullName evidence="3">Beta-glucuronidase</fullName>
        <ecNumber evidence="2">3.2.1.31</ecNumber>
    </recommendedName>
</protein>
<dbReference type="PRINTS" id="PR00132">
    <property type="entry name" value="GLHYDRLASE2"/>
</dbReference>
<dbReference type="GO" id="GO:0004566">
    <property type="term" value="F:beta-glucuronidase activity"/>
    <property type="evidence" value="ECO:0007669"/>
    <property type="project" value="UniProtKB-EC"/>
</dbReference>
<proteinExistence type="inferred from homology"/>
<name>A0A7X5C0W6_9BACL</name>
<evidence type="ECO:0000256" key="1">
    <source>
        <dbReference type="ARBA" id="ARBA00007401"/>
    </source>
</evidence>
<dbReference type="Pfam" id="PF00703">
    <property type="entry name" value="Glyco_hydro_2"/>
    <property type="match status" value="1"/>
</dbReference>
<dbReference type="SUPFAM" id="SSF49303">
    <property type="entry name" value="beta-Galactosidase/glucuronidase domain"/>
    <property type="match status" value="1"/>
</dbReference>
<dbReference type="InterPro" id="IPR006102">
    <property type="entry name" value="Ig-like_GH2"/>
</dbReference>
<keyword evidence="9" id="KW-1185">Reference proteome</keyword>
<evidence type="ECO:0000256" key="5">
    <source>
        <dbReference type="ARBA" id="ARBA00023295"/>
    </source>
</evidence>
<dbReference type="PROSITE" id="PS00719">
    <property type="entry name" value="GLYCOSYL_HYDROL_F2_1"/>
    <property type="match status" value="1"/>
</dbReference>
<sequence length="563" mass="63788">MIRLFETHHIRPVTELDGLWDFATLPGNEEDTGEYPYRLVVPGCWEQHSELATYRGRGVYRRMIRIDEAVSLRLAFKGVSHTAKVFFDGELITEHYNAYTAFTAKVRGVQPGLYELRVEADNSFGEASSLHVPNDYYTYGGLIRPVALEKIGDCYLEDIRFIPSCHESGWSGEITAAVCNDSPHARTVQLRGTLGQEILDFGSITLLPGPGKVTTVTRTFRFADVIPWSGSTPRLYELQLELMLPGVAEPFDDLVERVGFRVVEAREGAILLNGEPVFLKGFNRHEDHALAGPSLPLSLMVGDLELMKGMGANAVRTSHYPNDERFLDLCDEQGWLVWEENHARGLSIEQMRNPNFISQCEAVNHEMVTHHVNHPSIIIWAILNECASDTEEGREHYRRQLNQIRGLDSSRPLTFASHHREKEKCFDLADIVSVNVYPQWYTDEDPGELCDRARAWADELGGKGKPMIVSEFGADGYYGFRSPARVKGSEERQADILELNLAAYLKRPYLSGLFIWQFCDCRVTEATGWLLTRAMTKNSKGVVDEYRRPKLACDVVRKYYNGQ</sequence>
<dbReference type="InterPro" id="IPR017853">
    <property type="entry name" value="GH"/>
</dbReference>
<organism evidence="8 9">
    <name type="scientific">Paenibacillus sacheonensis</name>
    <dbReference type="NCBI Taxonomy" id="742054"/>
    <lineage>
        <taxon>Bacteria</taxon>
        <taxon>Bacillati</taxon>
        <taxon>Bacillota</taxon>
        <taxon>Bacilli</taxon>
        <taxon>Bacillales</taxon>
        <taxon>Paenibacillaceae</taxon>
        <taxon>Paenibacillus</taxon>
    </lineage>
</organism>
<evidence type="ECO:0000313" key="9">
    <source>
        <dbReference type="Proteomes" id="UP000558113"/>
    </source>
</evidence>
<dbReference type="GO" id="GO:0030246">
    <property type="term" value="F:carbohydrate binding"/>
    <property type="evidence" value="ECO:0007669"/>
    <property type="project" value="TreeGrafter"/>
</dbReference>
<feature type="domain" description="Glycoside hydrolase family 2 catalytic" evidence="7">
    <location>
        <begin position="263"/>
        <end position="561"/>
    </location>
</feature>
<dbReference type="AlphaFoldDB" id="A0A7X5C0W6"/>
<dbReference type="Gene3D" id="2.60.40.10">
    <property type="entry name" value="Immunoglobulins"/>
    <property type="match status" value="1"/>
</dbReference>
<dbReference type="Pfam" id="PF02836">
    <property type="entry name" value="Glyco_hydro_2_C"/>
    <property type="match status" value="1"/>
</dbReference>
<feature type="domain" description="Glycoside hydrolase family 2 immunoglobulin-like beta-sandwich" evidence="6">
    <location>
        <begin position="155"/>
        <end position="261"/>
    </location>
</feature>